<sequence>MEPLITRLGSKGERYLVEFYDINCPFCAKAALASWRDLLKSGLYVELVYLPIHYSLWKDAGSLTTAQKSFLANVSAFCVQDPRERVEYMLELFRITDEVRNEPEAIERQLEHAQRKFGDFRRCAKERLGHLAEDPELAYELAHEYALSLGGIVTGVPMAFLIEGGKVKKVADGYVEVEELAKDYVNHTTKV</sequence>
<name>A0ACC6V159_9CREN</name>
<evidence type="ECO:0000313" key="1">
    <source>
        <dbReference type="EMBL" id="MFB6490772.1"/>
    </source>
</evidence>
<reference evidence="1" key="1">
    <citation type="submission" date="2024-07" db="EMBL/GenBank/DDBJ databases">
        <title>Metagenome and Metagenome-Assembled Genomes of Archaea from a hot spring from the geothermal field of Los Azufres, Mexico.</title>
        <authorList>
            <person name="Marin-Paredes R."/>
            <person name="Martinez-Romero E."/>
            <person name="Servin-Garciduenas L.E."/>
        </authorList>
    </citation>
    <scope>NUCLEOTIDE SEQUENCE</scope>
</reference>
<proteinExistence type="predicted"/>
<comment type="caution">
    <text evidence="1">The sequence shown here is derived from an EMBL/GenBank/DDBJ whole genome shotgun (WGS) entry which is preliminary data.</text>
</comment>
<protein>
    <submittedName>
        <fullName evidence="1">DsbA family protein</fullName>
    </submittedName>
</protein>
<dbReference type="EMBL" id="JZWT02000014">
    <property type="protein sequence ID" value="MFB6490772.1"/>
    <property type="molecule type" value="Genomic_DNA"/>
</dbReference>
<evidence type="ECO:0000313" key="2">
    <source>
        <dbReference type="Proteomes" id="UP000033636"/>
    </source>
</evidence>
<accession>A0ACC6V159</accession>
<gene>
    <name evidence="1" type="ORF">TU35_005945</name>
</gene>
<organism evidence="1 2">
    <name type="scientific">Thermoproteus sp. AZ2</name>
    <dbReference type="NCBI Taxonomy" id="1609232"/>
    <lineage>
        <taxon>Archaea</taxon>
        <taxon>Thermoproteota</taxon>
        <taxon>Thermoprotei</taxon>
        <taxon>Thermoproteales</taxon>
        <taxon>Thermoproteaceae</taxon>
        <taxon>Thermoproteus</taxon>
    </lineage>
</organism>
<dbReference type="Proteomes" id="UP000033636">
    <property type="component" value="Unassembled WGS sequence"/>
</dbReference>